<accession>A0A8X6F398</accession>
<feature type="compositionally biased region" description="Basic and acidic residues" evidence="1">
    <location>
        <begin position="29"/>
        <end position="40"/>
    </location>
</feature>
<dbReference type="OrthoDB" id="10405347at2759"/>
<feature type="compositionally biased region" description="Basic residues" evidence="1">
    <location>
        <begin position="108"/>
        <end position="131"/>
    </location>
</feature>
<feature type="compositionally biased region" description="Polar residues" evidence="1">
    <location>
        <begin position="136"/>
        <end position="147"/>
    </location>
</feature>
<sequence length="201" mass="22040">MDDISIDKASASIKENQIGRSRKFGLGMRETEKVKEKAPEDSCLTKTSTEDEVHDDPLQGVTSEALSKELTTDSDEQSGRKMRIRKAKVESTKSTKKLKSKTLEIKHNPSKRGRLSPVKGGKKIAKVKLMRGKSPVSRSQAKKTTAVTDKKLRSKKVSNLSKDTAAKKQKMKSPAKKKPVVGKGNAPRSGKVLKSKKIAAK</sequence>
<organism evidence="2 3">
    <name type="scientific">Trichonephila clavata</name>
    <name type="common">Joro spider</name>
    <name type="synonym">Nephila clavata</name>
    <dbReference type="NCBI Taxonomy" id="2740835"/>
    <lineage>
        <taxon>Eukaryota</taxon>
        <taxon>Metazoa</taxon>
        <taxon>Ecdysozoa</taxon>
        <taxon>Arthropoda</taxon>
        <taxon>Chelicerata</taxon>
        <taxon>Arachnida</taxon>
        <taxon>Araneae</taxon>
        <taxon>Araneomorphae</taxon>
        <taxon>Entelegynae</taxon>
        <taxon>Araneoidea</taxon>
        <taxon>Nephilidae</taxon>
        <taxon>Trichonephila</taxon>
    </lineage>
</organism>
<name>A0A8X6F398_TRICU</name>
<evidence type="ECO:0000256" key="1">
    <source>
        <dbReference type="SAM" id="MobiDB-lite"/>
    </source>
</evidence>
<protein>
    <submittedName>
        <fullName evidence="2">Uncharacterized protein</fullName>
    </submittedName>
</protein>
<feature type="region of interest" description="Disordered" evidence="1">
    <location>
        <begin position="1"/>
        <end position="201"/>
    </location>
</feature>
<feature type="compositionally biased region" description="Basic residues" evidence="1">
    <location>
        <begin position="191"/>
        <end position="201"/>
    </location>
</feature>
<proteinExistence type="predicted"/>
<reference evidence="2" key="1">
    <citation type="submission" date="2020-07" db="EMBL/GenBank/DDBJ databases">
        <title>Multicomponent nature underlies the extraordinary mechanical properties of spider dragline silk.</title>
        <authorList>
            <person name="Kono N."/>
            <person name="Nakamura H."/>
            <person name="Mori M."/>
            <person name="Yoshida Y."/>
            <person name="Ohtoshi R."/>
            <person name="Malay A.D."/>
            <person name="Moran D.A.P."/>
            <person name="Tomita M."/>
            <person name="Numata K."/>
            <person name="Arakawa K."/>
        </authorList>
    </citation>
    <scope>NUCLEOTIDE SEQUENCE</scope>
</reference>
<evidence type="ECO:0000313" key="2">
    <source>
        <dbReference type="EMBL" id="GFQ68456.1"/>
    </source>
</evidence>
<dbReference type="Proteomes" id="UP000887116">
    <property type="component" value="Unassembled WGS sequence"/>
</dbReference>
<keyword evidence="3" id="KW-1185">Reference proteome</keyword>
<evidence type="ECO:0000313" key="3">
    <source>
        <dbReference type="Proteomes" id="UP000887116"/>
    </source>
</evidence>
<dbReference type="AlphaFoldDB" id="A0A8X6F398"/>
<feature type="compositionally biased region" description="Basic residues" evidence="1">
    <location>
        <begin position="167"/>
        <end position="180"/>
    </location>
</feature>
<feature type="compositionally biased region" description="Basic and acidic residues" evidence="1">
    <location>
        <begin position="48"/>
        <end position="57"/>
    </location>
</feature>
<comment type="caution">
    <text evidence="2">The sequence shown here is derived from an EMBL/GenBank/DDBJ whole genome shotgun (WGS) entry which is preliminary data.</text>
</comment>
<gene>
    <name evidence="2" type="ORF">TNCT_60761</name>
</gene>
<dbReference type="EMBL" id="BMAO01020582">
    <property type="protein sequence ID" value="GFQ68456.1"/>
    <property type="molecule type" value="Genomic_DNA"/>
</dbReference>